<keyword evidence="2" id="KW-1185">Reference proteome</keyword>
<dbReference type="EMBL" id="OMOI01000001">
    <property type="protein sequence ID" value="SPF76920.1"/>
    <property type="molecule type" value="Genomic_DNA"/>
</dbReference>
<accession>A0A2R8ALP1</accession>
<organism evidence="1 2">
    <name type="scientific">Aliiroseovarius pelagivivens</name>
    <dbReference type="NCBI Taxonomy" id="1639690"/>
    <lineage>
        <taxon>Bacteria</taxon>
        <taxon>Pseudomonadati</taxon>
        <taxon>Pseudomonadota</taxon>
        <taxon>Alphaproteobacteria</taxon>
        <taxon>Rhodobacterales</taxon>
        <taxon>Paracoccaceae</taxon>
        <taxon>Aliiroseovarius</taxon>
    </lineage>
</organism>
<evidence type="ECO:0000313" key="2">
    <source>
        <dbReference type="Proteomes" id="UP000244911"/>
    </source>
</evidence>
<dbReference type="Proteomes" id="UP000244911">
    <property type="component" value="Unassembled WGS sequence"/>
</dbReference>
<sequence length="45" mass="5185">MIPILQHFQHIFFLNRVPRVALIGAQFTLVQTALKGGNEQCRQFC</sequence>
<gene>
    <name evidence="1" type="ORF">ALP8811_01937</name>
</gene>
<reference evidence="1 2" key="1">
    <citation type="submission" date="2018-03" db="EMBL/GenBank/DDBJ databases">
        <authorList>
            <person name="Keele B.F."/>
        </authorList>
    </citation>
    <scope>NUCLEOTIDE SEQUENCE [LARGE SCALE GENOMIC DNA]</scope>
    <source>
        <strain evidence="1 2">CECT 8811</strain>
    </source>
</reference>
<proteinExistence type="predicted"/>
<dbReference type="AlphaFoldDB" id="A0A2R8ALP1"/>
<name>A0A2R8ALP1_9RHOB</name>
<evidence type="ECO:0000313" key="1">
    <source>
        <dbReference type="EMBL" id="SPF76920.1"/>
    </source>
</evidence>
<protein>
    <submittedName>
        <fullName evidence="1">Uncharacterized protein</fullName>
    </submittedName>
</protein>